<dbReference type="PRINTS" id="PR00700">
    <property type="entry name" value="PRTYPHPHTASE"/>
</dbReference>
<name>A0A8R1XQG6_ONCVO</name>
<dbReference type="InterPro" id="IPR003595">
    <property type="entry name" value="Tyr_Pase_cat"/>
</dbReference>
<dbReference type="PROSITE" id="PS00383">
    <property type="entry name" value="TYR_PHOSPHATASE_1"/>
    <property type="match status" value="1"/>
</dbReference>
<dbReference type="CDD" id="cd00047">
    <property type="entry name" value="PTPc"/>
    <property type="match status" value="1"/>
</dbReference>
<dbReference type="Proteomes" id="UP000024404">
    <property type="component" value="Unassembled WGS sequence"/>
</dbReference>
<dbReference type="InterPro" id="IPR000242">
    <property type="entry name" value="PTP_cat"/>
</dbReference>
<evidence type="ECO:0000256" key="1">
    <source>
        <dbReference type="SAM" id="MobiDB-lite"/>
    </source>
</evidence>
<organism evidence="4 5">
    <name type="scientific">Onchocerca volvulus</name>
    <dbReference type="NCBI Taxonomy" id="6282"/>
    <lineage>
        <taxon>Eukaryota</taxon>
        <taxon>Metazoa</taxon>
        <taxon>Ecdysozoa</taxon>
        <taxon>Nematoda</taxon>
        <taxon>Chromadorea</taxon>
        <taxon>Rhabditida</taxon>
        <taxon>Spirurina</taxon>
        <taxon>Spiruromorpha</taxon>
        <taxon>Filarioidea</taxon>
        <taxon>Onchocercidae</taxon>
        <taxon>Onchocerca</taxon>
    </lineage>
</organism>
<dbReference type="InterPro" id="IPR016130">
    <property type="entry name" value="Tyr_Pase_AS"/>
</dbReference>
<proteinExistence type="predicted"/>
<dbReference type="Pfam" id="PF00102">
    <property type="entry name" value="Y_phosphatase"/>
    <property type="match status" value="1"/>
</dbReference>
<keyword evidence="5" id="KW-1185">Reference proteome</keyword>
<dbReference type="GO" id="GO:0004725">
    <property type="term" value="F:protein tyrosine phosphatase activity"/>
    <property type="evidence" value="ECO:0007669"/>
    <property type="project" value="InterPro"/>
</dbReference>
<dbReference type="SMART" id="SM00194">
    <property type="entry name" value="PTPc"/>
    <property type="match status" value="1"/>
</dbReference>
<dbReference type="Gene3D" id="3.90.190.10">
    <property type="entry name" value="Protein tyrosine phosphatase superfamily"/>
    <property type="match status" value="1"/>
</dbReference>
<dbReference type="SMART" id="SM00404">
    <property type="entry name" value="PTPc_motif"/>
    <property type="match status" value="1"/>
</dbReference>
<feature type="domain" description="Tyrosine-protein phosphatase" evidence="2">
    <location>
        <begin position="179"/>
        <end position="411"/>
    </location>
</feature>
<dbReference type="EMBL" id="CMVM020000040">
    <property type="status" value="NOT_ANNOTATED_CDS"/>
    <property type="molecule type" value="Genomic_DNA"/>
</dbReference>
<dbReference type="SUPFAM" id="SSF52799">
    <property type="entry name" value="(Phosphotyrosine protein) phosphatases II"/>
    <property type="match status" value="1"/>
</dbReference>
<dbReference type="InterPro" id="IPR029021">
    <property type="entry name" value="Prot-tyrosine_phosphatase-like"/>
</dbReference>
<dbReference type="PANTHER" id="PTHR46163">
    <property type="entry name" value="TYROSINE-PROTEIN PHOSPHATASE-RELATED"/>
    <property type="match status" value="1"/>
</dbReference>
<feature type="domain" description="Tyrosine specific protein phosphatases" evidence="3">
    <location>
        <begin position="328"/>
        <end position="402"/>
    </location>
</feature>
<evidence type="ECO:0000259" key="2">
    <source>
        <dbReference type="PROSITE" id="PS50055"/>
    </source>
</evidence>
<evidence type="ECO:0000313" key="5">
    <source>
        <dbReference type="Proteomes" id="UP000024404"/>
    </source>
</evidence>
<dbReference type="PROSITE" id="PS50055">
    <property type="entry name" value="TYR_PHOSPHATASE_PTP"/>
    <property type="match status" value="1"/>
</dbReference>
<dbReference type="InterPro" id="IPR000387">
    <property type="entry name" value="Tyr_Pase_dom"/>
</dbReference>
<evidence type="ECO:0000259" key="3">
    <source>
        <dbReference type="PROSITE" id="PS50056"/>
    </source>
</evidence>
<accession>A0A8R1XQG6</accession>
<dbReference type="AlphaFoldDB" id="A0A8R1XQG6"/>
<reference evidence="4" key="2">
    <citation type="submission" date="2022-06" db="UniProtKB">
        <authorList>
            <consortium name="EnsemblMetazoa"/>
        </authorList>
    </citation>
    <scope>IDENTIFICATION</scope>
</reference>
<protein>
    <submittedName>
        <fullName evidence="4">Uncharacterized protein</fullName>
    </submittedName>
</protein>
<feature type="compositionally biased region" description="Basic and acidic residues" evidence="1">
    <location>
        <begin position="116"/>
        <end position="132"/>
    </location>
</feature>
<sequence length="450" mass="52961">MIIHYNMSHENITQMVRKLRNKSERSRNKTDLILSKRKAKNRLLASLPAKISTHRSSKKQIFTKKYPFGHYQHRKHGSYDDHQRLVTSSSKHSTTTTTTDDTMIFTSPQIALSSKKNPENESKNEEKLSENERKEKIQKAIVSWIRSVLDKGINGMKEDYERLNRTRSIEILYGSPEDERNRYRDIRCIEKTRVVLKNVDVRVNYIHANFIRSGKSKKRFICTQAPLETTIEDFWRMICQTQCEYIVMLCDFVENNMSVCADYWPREEGQRVEYGDTEVRNAEIKKIEIQEDNVNYTAIESKLRIISRLGLHNCMHFYWPEWTDQMPPPSFEMIRRIAKEIRRSNHPITVHCTTGIGRSATFIAIELVLEMLSKGQHCVMADLLSNLRKQRAQAVNSWKQYLAIHKHVMNYLLTRKKIPKEIMDEVDQFLNTCNEQMADEVIKDEALKQP</sequence>
<reference evidence="5" key="1">
    <citation type="submission" date="2013-10" db="EMBL/GenBank/DDBJ databases">
        <title>Genome sequencing of Onchocerca volvulus.</title>
        <authorList>
            <person name="Cotton J."/>
            <person name="Tsai J."/>
            <person name="Stanley E."/>
            <person name="Tracey A."/>
            <person name="Holroyd N."/>
            <person name="Lustigman S."/>
            <person name="Berriman M."/>
        </authorList>
    </citation>
    <scope>NUCLEOTIDE SEQUENCE</scope>
</reference>
<dbReference type="OMA" id="RYRDIRC"/>
<feature type="region of interest" description="Disordered" evidence="1">
    <location>
        <begin position="73"/>
        <end position="132"/>
    </location>
</feature>
<dbReference type="EnsemblMetazoa" id="OVOC1430.1">
    <property type="protein sequence ID" value="OVOC1430.1"/>
    <property type="gene ID" value="WBGene00238239"/>
</dbReference>
<dbReference type="InterPro" id="IPR052782">
    <property type="entry name" value="Oocyte-zygote_transition_reg"/>
</dbReference>
<feature type="compositionally biased region" description="Low complexity" evidence="1">
    <location>
        <begin position="87"/>
        <end position="107"/>
    </location>
</feature>
<dbReference type="PROSITE" id="PS50056">
    <property type="entry name" value="TYR_PHOSPHATASE_2"/>
    <property type="match status" value="1"/>
</dbReference>
<evidence type="ECO:0000313" key="4">
    <source>
        <dbReference type="EnsemblMetazoa" id="OVOC1430.1"/>
    </source>
</evidence>